<dbReference type="Proteomes" id="UP000094271">
    <property type="component" value="Unassembled WGS sequence"/>
</dbReference>
<evidence type="ECO:0000256" key="1">
    <source>
        <dbReference type="SAM" id="MobiDB-lite"/>
    </source>
</evidence>
<dbReference type="RefSeq" id="WP_069431376.1">
    <property type="nucleotide sequence ID" value="NZ_MEHA01000003.1"/>
</dbReference>
<feature type="compositionally biased region" description="Acidic residues" evidence="1">
    <location>
        <begin position="155"/>
        <end position="168"/>
    </location>
</feature>
<reference evidence="2 3" key="1">
    <citation type="submission" date="2016-08" db="EMBL/GenBank/DDBJ databases">
        <authorList>
            <person name="Seilhamer J.J."/>
        </authorList>
    </citation>
    <scope>NUCLEOTIDE SEQUENCE [LARGE SCALE GENOMIC DNA]</scope>
    <source>
        <strain evidence="2 3">NML150140-1</strain>
    </source>
</reference>
<name>A0A1E3UPY8_9FIRM</name>
<proteinExistence type="predicted"/>
<sequence length="250" mass="28537">MRNKEFKRHIAYEVLTILGTLALLLFVCRLWPILLLVILGIFIAAMRLLFLSARKVENIPPLLPAARPEPTDQDIRDMAFGSMQRRITELVTADFPNSRWVWKTPNAMRNIATGNEVRILLNHAGGYREAIVVIRGLQVCSLTYPHAEEVKMPETENDETGTEETEDDTPQKVDPPENYEYLAFEWVDAHVMELNERCNESIAQGLSMLEITVAELPARESWPDICRELERNGMENCCCTDTGITIDFTQ</sequence>
<evidence type="ECO:0000313" key="3">
    <source>
        <dbReference type="Proteomes" id="UP000094271"/>
    </source>
</evidence>
<evidence type="ECO:0000313" key="2">
    <source>
        <dbReference type="EMBL" id="ODR54222.1"/>
    </source>
</evidence>
<accession>A0A1E3UPY8</accession>
<organism evidence="2 3">
    <name type="scientific">Eisenbergiella tayi</name>
    <dbReference type="NCBI Taxonomy" id="1432052"/>
    <lineage>
        <taxon>Bacteria</taxon>
        <taxon>Bacillati</taxon>
        <taxon>Bacillota</taxon>
        <taxon>Clostridia</taxon>
        <taxon>Lachnospirales</taxon>
        <taxon>Lachnospiraceae</taxon>
        <taxon>Eisenbergiella</taxon>
    </lineage>
</organism>
<dbReference type="EMBL" id="MEHA01000003">
    <property type="protein sequence ID" value="ODR54222.1"/>
    <property type="molecule type" value="Genomic_DNA"/>
</dbReference>
<protein>
    <submittedName>
        <fullName evidence="2">Uncharacterized protein</fullName>
    </submittedName>
</protein>
<gene>
    <name evidence="2" type="ORF">BEI59_06635</name>
</gene>
<dbReference type="AlphaFoldDB" id="A0A1E3UPY8"/>
<comment type="caution">
    <text evidence="2">The sequence shown here is derived from an EMBL/GenBank/DDBJ whole genome shotgun (WGS) entry which is preliminary data.</text>
</comment>
<dbReference type="OrthoDB" id="1976241at2"/>
<feature type="region of interest" description="Disordered" evidence="1">
    <location>
        <begin position="149"/>
        <end position="176"/>
    </location>
</feature>